<evidence type="ECO:0000256" key="1">
    <source>
        <dbReference type="SAM" id="MobiDB-lite"/>
    </source>
</evidence>
<evidence type="ECO:0000313" key="2">
    <source>
        <dbReference type="EMBL" id="KAF8769085.1"/>
    </source>
</evidence>
<feature type="compositionally biased region" description="Basic and acidic residues" evidence="1">
    <location>
        <begin position="10"/>
        <end position="24"/>
    </location>
</feature>
<dbReference type="Proteomes" id="UP000636709">
    <property type="component" value="Unassembled WGS sequence"/>
</dbReference>
<accession>A0A835KSY9</accession>
<feature type="region of interest" description="Disordered" evidence="1">
    <location>
        <begin position="82"/>
        <end position="106"/>
    </location>
</feature>
<sequence length="273" mass="29487">MKAIKGVLHPQEKLEKPPKSDGRRPVFANSLSRLAACLADSLSLSLSLSLVCSSPLGLYLSALSETPTLNWRTLALGAAARRHRRQHQTEGPWNAAQLSSHSEEGSRVVEVEDSRGGDFLRQGGSTTPLPGFHCDRFEGFDGITASACWRISPAAVVLRPEMITSQYKLIGAGWACGAPARVYRGPDRIPLRHSNKCGPGRISLRHSNTECRSCGTWGTMTVISKLMEGFEGFGDIISVLVTGGGSTGRYNHIRSINFDLPLALSEVVVQAAY</sequence>
<organism evidence="2 3">
    <name type="scientific">Digitaria exilis</name>
    <dbReference type="NCBI Taxonomy" id="1010633"/>
    <lineage>
        <taxon>Eukaryota</taxon>
        <taxon>Viridiplantae</taxon>
        <taxon>Streptophyta</taxon>
        <taxon>Embryophyta</taxon>
        <taxon>Tracheophyta</taxon>
        <taxon>Spermatophyta</taxon>
        <taxon>Magnoliopsida</taxon>
        <taxon>Liliopsida</taxon>
        <taxon>Poales</taxon>
        <taxon>Poaceae</taxon>
        <taxon>PACMAD clade</taxon>
        <taxon>Panicoideae</taxon>
        <taxon>Panicodae</taxon>
        <taxon>Paniceae</taxon>
        <taxon>Anthephorinae</taxon>
        <taxon>Digitaria</taxon>
    </lineage>
</organism>
<evidence type="ECO:0000313" key="3">
    <source>
        <dbReference type="Proteomes" id="UP000636709"/>
    </source>
</evidence>
<comment type="caution">
    <text evidence="2">The sequence shown here is derived from an EMBL/GenBank/DDBJ whole genome shotgun (WGS) entry which is preliminary data.</text>
</comment>
<dbReference type="AlphaFoldDB" id="A0A835KSY9"/>
<feature type="region of interest" description="Disordered" evidence="1">
    <location>
        <begin position="1"/>
        <end position="24"/>
    </location>
</feature>
<dbReference type="EMBL" id="JACEFO010000463">
    <property type="protein sequence ID" value="KAF8769085.1"/>
    <property type="molecule type" value="Genomic_DNA"/>
</dbReference>
<keyword evidence="3" id="KW-1185">Reference proteome</keyword>
<protein>
    <submittedName>
        <fullName evidence="2">Uncharacterized protein</fullName>
    </submittedName>
</protein>
<name>A0A835KSY9_9POAL</name>
<reference evidence="2" key="1">
    <citation type="submission" date="2020-07" db="EMBL/GenBank/DDBJ databases">
        <title>Genome sequence and genetic diversity analysis of an under-domesticated orphan crop, white fonio (Digitaria exilis).</title>
        <authorList>
            <person name="Bennetzen J.L."/>
            <person name="Chen S."/>
            <person name="Ma X."/>
            <person name="Wang X."/>
            <person name="Yssel A.E.J."/>
            <person name="Chaluvadi S.R."/>
            <person name="Johnson M."/>
            <person name="Gangashetty P."/>
            <person name="Hamidou F."/>
            <person name="Sanogo M.D."/>
            <person name="Zwaenepoel A."/>
            <person name="Wallace J."/>
            <person name="Van De Peer Y."/>
            <person name="Van Deynze A."/>
        </authorList>
    </citation>
    <scope>NUCLEOTIDE SEQUENCE</scope>
    <source>
        <tissue evidence="2">Leaves</tissue>
    </source>
</reference>
<proteinExistence type="predicted"/>
<gene>
    <name evidence="2" type="ORF">HU200_006939</name>
</gene>